<dbReference type="Proteomes" id="UP000557566">
    <property type="component" value="Unassembled WGS sequence"/>
</dbReference>
<comment type="caution">
    <text evidence="1">The sequence shown here is derived from an EMBL/GenBank/DDBJ whole genome shotgun (WGS) entry which is preliminary data.</text>
</comment>
<accession>A0A8H4LXT3</accession>
<gene>
    <name evidence="1" type="ORF">G6O67_005616</name>
</gene>
<dbReference type="OrthoDB" id="10003767at2759"/>
<evidence type="ECO:0008006" key="3">
    <source>
        <dbReference type="Google" id="ProtNLM"/>
    </source>
</evidence>
<name>A0A8H4LXT3_9HYPO</name>
<keyword evidence="2" id="KW-1185">Reference proteome</keyword>
<proteinExistence type="predicted"/>
<reference evidence="1 2" key="1">
    <citation type="journal article" date="2020" name="Genome Biol. Evol.">
        <title>A new high-quality draft genome assembly of the Chinese cordyceps Ophiocordyceps sinensis.</title>
        <authorList>
            <person name="Shu R."/>
            <person name="Zhang J."/>
            <person name="Meng Q."/>
            <person name="Zhang H."/>
            <person name="Zhou G."/>
            <person name="Li M."/>
            <person name="Wu P."/>
            <person name="Zhao Y."/>
            <person name="Chen C."/>
            <person name="Qin Q."/>
        </authorList>
    </citation>
    <scope>NUCLEOTIDE SEQUENCE [LARGE SCALE GENOMIC DNA]</scope>
    <source>
        <strain evidence="1 2">IOZ07</strain>
    </source>
</reference>
<dbReference type="PANTHER" id="PTHR21310:SF37">
    <property type="entry name" value="AMINOGLYCOSIDE PHOSPHOTRANSFERASE DOMAIN-CONTAINING PROTEIN"/>
    <property type="match status" value="1"/>
</dbReference>
<dbReference type="PANTHER" id="PTHR21310">
    <property type="entry name" value="AMINOGLYCOSIDE PHOSPHOTRANSFERASE-RELATED-RELATED"/>
    <property type="match status" value="1"/>
</dbReference>
<organism evidence="1 2">
    <name type="scientific">Ophiocordyceps sinensis</name>
    <dbReference type="NCBI Taxonomy" id="72228"/>
    <lineage>
        <taxon>Eukaryota</taxon>
        <taxon>Fungi</taxon>
        <taxon>Dikarya</taxon>
        <taxon>Ascomycota</taxon>
        <taxon>Pezizomycotina</taxon>
        <taxon>Sordariomycetes</taxon>
        <taxon>Hypocreomycetidae</taxon>
        <taxon>Hypocreales</taxon>
        <taxon>Ophiocordycipitaceae</taxon>
        <taxon>Ophiocordyceps</taxon>
    </lineage>
</organism>
<dbReference type="Gene3D" id="3.90.1200.10">
    <property type="match status" value="1"/>
</dbReference>
<protein>
    <recommendedName>
        <fullName evidence="3">Phosphotransferase enzyme family protein</fullName>
    </recommendedName>
</protein>
<dbReference type="EMBL" id="JAAVMX010000006">
    <property type="protein sequence ID" value="KAF4506931.1"/>
    <property type="molecule type" value="Genomic_DNA"/>
</dbReference>
<dbReference type="SUPFAM" id="SSF56112">
    <property type="entry name" value="Protein kinase-like (PK-like)"/>
    <property type="match status" value="2"/>
</dbReference>
<evidence type="ECO:0000313" key="2">
    <source>
        <dbReference type="Proteomes" id="UP000557566"/>
    </source>
</evidence>
<dbReference type="AlphaFoldDB" id="A0A8H4LXT3"/>
<evidence type="ECO:0000313" key="1">
    <source>
        <dbReference type="EMBL" id="KAF4506931.1"/>
    </source>
</evidence>
<sequence length="519" mass="58932">MSISRGPRALKDEIVEKRVHDARDRFIASISEAQVLRLASSHHGGDECSFFQERARGSYNICYFVQFRATGDRWVVRIPLRPCLGTSVRDKVESEVNAMILVASRTNIPVPKIHVHVTSDDPSPLSTFIILEYIGGEKLSYTRMRQLTAIEKEVLYSSLADIYIQLRRLEFPSIGRLVHRHGDFHVGLKTSSIDFNMQQLEGLGTSSIQDGFLGHQGTLASANKYVDMLLDITYNAFLRCRSSVVERGMGGQDLYHQHIFRNHVRERWIDTTLDQGPFVLAHGDLEPFNLIVDDSMAVISVLDWEWSRVVPVQFFNPPWWLCGLSTTRLASKAVYDGYLATFLHDFLQVVRAREQQRFGNERLADEWHKSRDGGGFLISNALENWTDIDWVASGYVARSLSPGQGHLSARVAAYLKQDLLRAFVADVKERDGLAYCDELNRLVQETESEEQALAPVEELTTSKWIFTSLFTRLPWSTRAIPWPTRAISVTGLSKAAVIFAATSLLIWRLMPDSLFRPRI</sequence>
<dbReference type="InterPro" id="IPR051678">
    <property type="entry name" value="AGP_Transferase"/>
</dbReference>
<dbReference type="InterPro" id="IPR011009">
    <property type="entry name" value="Kinase-like_dom_sf"/>
</dbReference>
<dbReference type="Gene3D" id="3.30.200.20">
    <property type="entry name" value="Phosphorylase Kinase, domain 1"/>
    <property type="match status" value="1"/>
</dbReference>